<sequence length="82" mass="8737">EGSESHNNTAASIPFGGGHRQCVGQELTQFIIKIVCARLMQHVTFGDGGSEVNSGGYSEDGEDAIIPKHMGVTITFDIDNDQ</sequence>
<dbReference type="InterPro" id="IPR036396">
    <property type="entry name" value="Cyt_P450_sf"/>
</dbReference>
<keyword evidence="2" id="KW-0349">Heme</keyword>
<evidence type="ECO:0000313" key="3">
    <source>
        <dbReference type="EMBL" id="CAF4175999.1"/>
    </source>
</evidence>
<protein>
    <recommendedName>
        <fullName evidence="5">Cytochrome P450</fullName>
    </recommendedName>
</protein>
<comment type="caution">
    <text evidence="3">The sequence shown here is derived from an EMBL/GenBank/DDBJ whole genome shotgun (WGS) entry which is preliminary data.</text>
</comment>
<dbReference type="InterPro" id="IPR001128">
    <property type="entry name" value="Cyt_P450"/>
</dbReference>
<dbReference type="PROSITE" id="PS00086">
    <property type="entry name" value="CYTOCHROME_P450"/>
    <property type="match status" value="1"/>
</dbReference>
<comment type="similarity">
    <text evidence="1 2">Belongs to the cytochrome P450 family.</text>
</comment>
<keyword evidence="2" id="KW-0503">Monooxygenase</keyword>
<accession>A0A819ZLQ2</accession>
<feature type="non-terminal residue" evidence="3">
    <location>
        <position position="1"/>
    </location>
</feature>
<reference evidence="3" key="1">
    <citation type="submission" date="2021-02" db="EMBL/GenBank/DDBJ databases">
        <authorList>
            <person name="Nowell W R."/>
        </authorList>
    </citation>
    <scope>NUCLEOTIDE SEQUENCE</scope>
</reference>
<dbReference type="GO" id="GO:0005506">
    <property type="term" value="F:iron ion binding"/>
    <property type="evidence" value="ECO:0007669"/>
    <property type="project" value="InterPro"/>
</dbReference>
<keyword evidence="2" id="KW-0479">Metal-binding</keyword>
<gene>
    <name evidence="3" type="ORF">JBS370_LOCUS35257</name>
</gene>
<dbReference type="Gene3D" id="1.10.630.10">
    <property type="entry name" value="Cytochrome P450"/>
    <property type="match status" value="1"/>
</dbReference>
<dbReference type="SUPFAM" id="SSF48264">
    <property type="entry name" value="Cytochrome P450"/>
    <property type="match status" value="1"/>
</dbReference>
<keyword evidence="2" id="KW-0408">Iron</keyword>
<organism evidence="3 4">
    <name type="scientific">Rotaria sordida</name>
    <dbReference type="NCBI Taxonomy" id="392033"/>
    <lineage>
        <taxon>Eukaryota</taxon>
        <taxon>Metazoa</taxon>
        <taxon>Spiralia</taxon>
        <taxon>Gnathifera</taxon>
        <taxon>Rotifera</taxon>
        <taxon>Eurotatoria</taxon>
        <taxon>Bdelloidea</taxon>
        <taxon>Philodinida</taxon>
        <taxon>Philodinidae</taxon>
        <taxon>Rotaria</taxon>
    </lineage>
</organism>
<dbReference type="GO" id="GO:0004497">
    <property type="term" value="F:monooxygenase activity"/>
    <property type="evidence" value="ECO:0007669"/>
    <property type="project" value="UniProtKB-KW"/>
</dbReference>
<evidence type="ECO:0008006" key="5">
    <source>
        <dbReference type="Google" id="ProtNLM"/>
    </source>
</evidence>
<dbReference type="Pfam" id="PF00067">
    <property type="entry name" value="p450"/>
    <property type="match status" value="1"/>
</dbReference>
<evidence type="ECO:0000313" key="4">
    <source>
        <dbReference type="Proteomes" id="UP000663836"/>
    </source>
</evidence>
<dbReference type="Proteomes" id="UP000663836">
    <property type="component" value="Unassembled WGS sequence"/>
</dbReference>
<name>A0A819ZLQ2_9BILA</name>
<keyword evidence="2" id="KW-0560">Oxidoreductase</keyword>
<evidence type="ECO:0000256" key="1">
    <source>
        <dbReference type="ARBA" id="ARBA00010617"/>
    </source>
</evidence>
<dbReference type="GO" id="GO:0020037">
    <property type="term" value="F:heme binding"/>
    <property type="evidence" value="ECO:0007669"/>
    <property type="project" value="InterPro"/>
</dbReference>
<dbReference type="InterPro" id="IPR017972">
    <property type="entry name" value="Cyt_P450_CS"/>
</dbReference>
<proteinExistence type="inferred from homology"/>
<evidence type="ECO:0000256" key="2">
    <source>
        <dbReference type="RuleBase" id="RU000461"/>
    </source>
</evidence>
<dbReference type="EMBL" id="CAJOBD010012057">
    <property type="protein sequence ID" value="CAF4175999.1"/>
    <property type="molecule type" value="Genomic_DNA"/>
</dbReference>
<dbReference type="GO" id="GO:0016705">
    <property type="term" value="F:oxidoreductase activity, acting on paired donors, with incorporation or reduction of molecular oxygen"/>
    <property type="evidence" value="ECO:0007669"/>
    <property type="project" value="InterPro"/>
</dbReference>
<dbReference type="AlphaFoldDB" id="A0A819ZLQ2"/>